<evidence type="ECO:0000313" key="6">
    <source>
        <dbReference type="EMBL" id="SEI47495.1"/>
    </source>
</evidence>
<dbReference type="Pfam" id="PF04967">
    <property type="entry name" value="HTH_10"/>
    <property type="match status" value="1"/>
</dbReference>
<organism evidence="6 7">
    <name type="scientific">Halohasta litchfieldiae</name>
    <dbReference type="NCBI Taxonomy" id="1073996"/>
    <lineage>
        <taxon>Archaea</taxon>
        <taxon>Methanobacteriati</taxon>
        <taxon>Methanobacteriota</taxon>
        <taxon>Stenosarchaea group</taxon>
        <taxon>Halobacteria</taxon>
        <taxon>Halobacteriales</taxon>
        <taxon>Haloferacaceae</taxon>
        <taxon>Halohasta</taxon>
    </lineage>
</organism>
<dbReference type="InterPro" id="IPR036388">
    <property type="entry name" value="WH-like_DNA-bd_sf"/>
</dbReference>
<sequence length="541" mass="60325">MSYREYICVPSTEQLIKNSLDTLPIHIAILDDDGTILQTNQPWQEYGSQNNIQSDTVGANYLEICSQSSTNTGEQTGRGLSELLDGTREMFTLEYPCHSPVQQQWFLLIAVSFTVDNGRYAVVGHFDITEYKRKQHRLEQQHDQLEALNQLNTAIRTLTHDVIEQSTRAGIEQAACRALVDTDVFVCAWLGRVDPRDESVEITTKAGAYEEIIADSPLIESDAVVDTQIVKEAIRTGEIQTADNKQEHRSFGQQYGSQPTESYRSVAAVPITHEETVYSVVCLYTNRPNAFGTDEQAISTQLGAIVGHAIVATERKQALISDELIEVELQIPNFITEPGGRSADWTVTVTQTVSGSDDDCMMYGTVSEDDLEAVETAVDKRDDIRLTVVGKEQDTVRIELHLRRPSLVSQLAAHGWSTTDIVLTNGGCYLTVHLPPGDDVHRMMDVIRDRFPNVELLARRQISSPQPVDSKLQTVIESLTDRQLTVLRTAQAAGYFEWPRQTSGKEIAETLDIAPPTFHQHLRLGERKIMAAVFDEAPIAI</sequence>
<feature type="domain" description="GAF" evidence="4">
    <location>
        <begin position="171"/>
        <end position="310"/>
    </location>
</feature>
<accession>A0A1H6R784</accession>
<feature type="domain" description="Bacterioopsin transcriptional activator GAF and HTH associated" evidence="5">
    <location>
        <begin position="322"/>
        <end position="466"/>
    </location>
</feature>
<feature type="domain" description="HTH bat-type" evidence="3">
    <location>
        <begin position="479"/>
        <end position="531"/>
    </location>
</feature>
<evidence type="ECO:0000313" key="7">
    <source>
        <dbReference type="Proteomes" id="UP000198888"/>
    </source>
</evidence>
<dbReference type="Proteomes" id="UP000198888">
    <property type="component" value="Unassembled WGS sequence"/>
</dbReference>
<gene>
    <name evidence="6" type="ORF">SAMN05444271_10171</name>
</gene>
<dbReference type="InterPro" id="IPR003018">
    <property type="entry name" value="GAF"/>
</dbReference>
<protein>
    <submittedName>
        <fullName evidence="6">Predicted DNA binding protein, contains HTH domain</fullName>
    </submittedName>
</protein>
<dbReference type="STRING" id="1073996.SAMN05444271_10171"/>
<evidence type="ECO:0000259" key="4">
    <source>
        <dbReference type="Pfam" id="PF13185"/>
    </source>
</evidence>
<dbReference type="AlphaFoldDB" id="A0A1H6R784"/>
<evidence type="ECO:0000259" key="3">
    <source>
        <dbReference type="Pfam" id="PF04967"/>
    </source>
</evidence>
<dbReference type="KEGG" id="hae:halTADL_1894"/>
<dbReference type="InterPro" id="IPR007050">
    <property type="entry name" value="HTH_bacterioopsin"/>
</dbReference>
<dbReference type="Gene3D" id="3.30.450.40">
    <property type="match status" value="1"/>
</dbReference>
<name>A0A1H6R784_9EURY</name>
<proteinExistence type="predicted"/>
<keyword evidence="7" id="KW-1185">Reference proteome</keyword>
<dbReference type="InterPro" id="IPR029016">
    <property type="entry name" value="GAF-like_dom_sf"/>
</dbReference>
<dbReference type="Gene3D" id="1.10.10.10">
    <property type="entry name" value="Winged helix-like DNA-binding domain superfamily/Winged helix DNA-binding domain"/>
    <property type="match status" value="1"/>
</dbReference>
<dbReference type="Pfam" id="PF13185">
    <property type="entry name" value="GAF_2"/>
    <property type="match status" value="1"/>
</dbReference>
<keyword evidence="2" id="KW-0804">Transcription</keyword>
<evidence type="ECO:0000259" key="5">
    <source>
        <dbReference type="Pfam" id="PF15915"/>
    </source>
</evidence>
<dbReference type="Gene3D" id="3.30.450.20">
    <property type="entry name" value="PAS domain"/>
    <property type="match status" value="1"/>
</dbReference>
<dbReference type="InterPro" id="IPR031803">
    <property type="entry name" value="BAT_GAF/HTH-assoc"/>
</dbReference>
<keyword evidence="1" id="KW-0805">Transcription regulation</keyword>
<dbReference type="EMBL" id="FNYR01000001">
    <property type="protein sequence ID" value="SEI47495.1"/>
    <property type="molecule type" value="Genomic_DNA"/>
</dbReference>
<dbReference type="PANTHER" id="PTHR34236">
    <property type="entry name" value="DIMETHYL SULFOXIDE REDUCTASE TRANSCRIPTIONAL ACTIVATOR"/>
    <property type="match status" value="1"/>
</dbReference>
<evidence type="ECO:0000256" key="1">
    <source>
        <dbReference type="ARBA" id="ARBA00023015"/>
    </source>
</evidence>
<evidence type="ECO:0000256" key="2">
    <source>
        <dbReference type="ARBA" id="ARBA00023163"/>
    </source>
</evidence>
<dbReference type="SUPFAM" id="SSF55781">
    <property type="entry name" value="GAF domain-like"/>
    <property type="match status" value="1"/>
</dbReference>
<accession>A0A2H4Q2Q0</accession>
<dbReference type="Pfam" id="PF15915">
    <property type="entry name" value="BAT"/>
    <property type="match status" value="1"/>
</dbReference>
<dbReference type="PANTHER" id="PTHR34236:SF1">
    <property type="entry name" value="DIMETHYL SULFOXIDE REDUCTASE TRANSCRIPTIONAL ACTIVATOR"/>
    <property type="match status" value="1"/>
</dbReference>
<reference evidence="6 7" key="1">
    <citation type="submission" date="2016-10" db="EMBL/GenBank/DDBJ databases">
        <authorList>
            <person name="de Groot N.N."/>
        </authorList>
    </citation>
    <scope>NUCLEOTIDE SEQUENCE [LARGE SCALE GENOMIC DNA]</scope>
    <source>
        <strain evidence="6 7">DSM 22187</strain>
    </source>
</reference>